<proteinExistence type="predicted"/>
<dbReference type="EMBL" id="UINC01106183">
    <property type="protein sequence ID" value="SVC70666.1"/>
    <property type="molecule type" value="Genomic_DNA"/>
</dbReference>
<evidence type="ECO:0000313" key="2">
    <source>
        <dbReference type="EMBL" id="SVC70666.1"/>
    </source>
</evidence>
<dbReference type="AlphaFoldDB" id="A0A382PBR0"/>
<keyword evidence="1" id="KW-1133">Transmembrane helix</keyword>
<name>A0A382PBR0_9ZZZZ</name>
<gene>
    <name evidence="2" type="ORF">METZ01_LOCUS323520</name>
</gene>
<organism evidence="2">
    <name type="scientific">marine metagenome</name>
    <dbReference type="NCBI Taxonomy" id="408172"/>
    <lineage>
        <taxon>unclassified sequences</taxon>
        <taxon>metagenomes</taxon>
        <taxon>ecological metagenomes</taxon>
    </lineage>
</organism>
<sequence length="46" mass="5193">MNHLTGDGTVGVLVGLIKMEMANLMYLFAVLFIKKISLFYFLVVEL</sequence>
<reference evidence="2" key="1">
    <citation type="submission" date="2018-05" db="EMBL/GenBank/DDBJ databases">
        <authorList>
            <person name="Lanie J.A."/>
            <person name="Ng W.-L."/>
            <person name="Kazmierczak K.M."/>
            <person name="Andrzejewski T.M."/>
            <person name="Davidsen T.M."/>
            <person name="Wayne K.J."/>
            <person name="Tettelin H."/>
            <person name="Glass J.I."/>
            <person name="Rusch D."/>
            <person name="Podicherti R."/>
            <person name="Tsui H.-C.T."/>
            <person name="Winkler M.E."/>
        </authorList>
    </citation>
    <scope>NUCLEOTIDE SEQUENCE</scope>
</reference>
<evidence type="ECO:0000256" key="1">
    <source>
        <dbReference type="SAM" id="Phobius"/>
    </source>
</evidence>
<protein>
    <submittedName>
        <fullName evidence="2">Uncharacterized protein</fullName>
    </submittedName>
</protein>
<accession>A0A382PBR0</accession>
<feature type="transmembrane region" description="Helical" evidence="1">
    <location>
        <begin position="24"/>
        <end position="43"/>
    </location>
</feature>
<keyword evidence="1" id="KW-0812">Transmembrane</keyword>
<keyword evidence="1" id="KW-0472">Membrane</keyword>